<dbReference type="Pfam" id="PF09932">
    <property type="entry name" value="DUF2164"/>
    <property type="match status" value="1"/>
</dbReference>
<dbReference type="RefSeq" id="WP_097155233.1">
    <property type="nucleotide sequence ID" value="NZ_OBEL01000006.1"/>
</dbReference>
<reference evidence="1 2" key="1">
    <citation type="submission" date="2017-09" db="EMBL/GenBank/DDBJ databases">
        <authorList>
            <person name="Ehlers B."/>
            <person name="Leendertz F.H."/>
        </authorList>
    </citation>
    <scope>NUCLEOTIDE SEQUENCE [LARGE SCALE GENOMIC DNA]</scope>
    <source>
        <strain evidence="1 2">DSM 18289</strain>
    </source>
</reference>
<dbReference type="Proteomes" id="UP000219439">
    <property type="component" value="Unassembled WGS sequence"/>
</dbReference>
<dbReference type="InterPro" id="IPR018680">
    <property type="entry name" value="DUF2164"/>
</dbReference>
<evidence type="ECO:0000313" key="2">
    <source>
        <dbReference type="Proteomes" id="UP000219439"/>
    </source>
</evidence>
<dbReference type="EMBL" id="OBEL01000006">
    <property type="protein sequence ID" value="SNZ20851.1"/>
    <property type="molecule type" value="Genomic_DNA"/>
</dbReference>
<evidence type="ECO:0000313" key="1">
    <source>
        <dbReference type="EMBL" id="SNZ20851.1"/>
    </source>
</evidence>
<dbReference type="AlphaFoldDB" id="A0A285PLV5"/>
<dbReference type="OrthoDB" id="6629495at2"/>
<organism evidence="1 2">
    <name type="scientific">Cohaesibacter gelatinilyticus</name>
    <dbReference type="NCBI Taxonomy" id="372072"/>
    <lineage>
        <taxon>Bacteria</taxon>
        <taxon>Pseudomonadati</taxon>
        <taxon>Pseudomonadota</taxon>
        <taxon>Alphaproteobacteria</taxon>
        <taxon>Hyphomicrobiales</taxon>
        <taxon>Cohaesibacteraceae</taxon>
    </lineage>
</organism>
<accession>A0A285PLV5</accession>
<proteinExistence type="predicted"/>
<gene>
    <name evidence="1" type="ORF">SAMN06265368_3962</name>
</gene>
<protein>
    <submittedName>
        <fullName evidence="1">Uncharacterized conserved protein, DUF2164 family</fullName>
    </submittedName>
</protein>
<name>A0A285PLV5_9HYPH</name>
<keyword evidence="2" id="KW-1185">Reference proteome</keyword>
<sequence length="85" mass="10050">MSKIVFSKEERAILVEKLQGYFREEMDQDLGRFPAEFLLDFLIEEMAPYFYNRGLYDARAVLMKQIDAITDGIYEIEKPTDFTPQ</sequence>